<feature type="region of interest" description="Disordered" evidence="1">
    <location>
        <begin position="214"/>
        <end position="234"/>
    </location>
</feature>
<dbReference type="AlphaFoldDB" id="A0A8H4NGM2"/>
<feature type="compositionally biased region" description="Basic and acidic residues" evidence="1">
    <location>
        <begin position="222"/>
        <end position="234"/>
    </location>
</feature>
<name>A0A8H4NGM2_9PEZI</name>
<accession>A0A8H4NGM2</accession>
<dbReference type="EMBL" id="WWBZ02000001">
    <property type="protein sequence ID" value="KAF4314187.1"/>
    <property type="molecule type" value="Genomic_DNA"/>
</dbReference>
<comment type="caution">
    <text evidence="2">The sequence shown here is derived from an EMBL/GenBank/DDBJ whole genome shotgun (WGS) entry which is preliminary data.</text>
</comment>
<evidence type="ECO:0000256" key="1">
    <source>
        <dbReference type="SAM" id="MobiDB-lite"/>
    </source>
</evidence>
<sequence>MPNVSSHLSGRTPGPSLFEKIMATAGIGENWIRISTLAAGGDETTPAHYLRCKTVFVKESWSLSLDTAPGGDPIPLNNVVLLREESEPATILGRDNLLEQTTINLRFTRDGNRAWNISVSGRIETSFWFDDKCCLRKQIFADMRAFNNVICLVFSPGGESFPYDLLVPFAFTAERGLRAPRSGDYSFGRGARLQAPERASDGEILNCVKHQQALTKAQAKTQNERRRERREKWH</sequence>
<keyword evidence="3" id="KW-1185">Reference proteome</keyword>
<gene>
    <name evidence="2" type="ORF">GTA08_BOTSDO00090</name>
</gene>
<dbReference type="Proteomes" id="UP000572817">
    <property type="component" value="Unassembled WGS sequence"/>
</dbReference>
<reference evidence="2" key="1">
    <citation type="submission" date="2020-04" db="EMBL/GenBank/DDBJ databases">
        <title>Genome Assembly and Annotation of Botryosphaeria dothidea sdau 11-99, a Latent Pathogen of Apple Fruit Ring Rot in China.</title>
        <authorList>
            <person name="Yu C."/>
            <person name="Diao Y."/>
            <person name="Lu Q."/>
            <person name="Zhao J."/>
            <person name="Cui S."/>
            <person name="Peng C."/>
            <person name="He B."/>
            <person name="Liu H."/>
        </authorList>
    </citation>
    <scope>NUCLEOTIDE SEQUENCE [LARGE SCALE GENOMIC DNA]</scope>
    <source>
        <strain evidence="2">Sdau11-99</strain>
    </source>
</reference>
<proteinExistence type="predicted"/>
<protein>
    <submittedName>
        <fullName evidence="2">Uncharacterized protein</fullName>
    </submittedName>
</protein>
<evidence type="ECO:0000313" key="3">
    <source>
        <dbReference type="Proteomes" id="UP000572817"/>
    </source>
</evidence>
<evidence type="ECO:0000313" key="2">
    <source>
        <dbReference type="EMBL" id="KAF4314187.1"/>
    </source>
</evidence>
<organism evidence="2 3">
    <name type="scientific">Botryosphaeria dothidea</name>
    <dbReference type="NCBI Taxonomy" id="55169"/>
    <lineage>
        <taxon>Eukaryota</taxon>
        <taxon>Fungi</taxon>
        <taxon>Dikarya</taxon>
        <taxon>Ascomycota</taxon>
        <taxon>Pezizomycotina</taxon>
        <taxon>Dothideomycetes</taxon>
        <taxon>Dothideomycetes incertae sedis</taxon>
        <taxon>Botryosphaeriales</taxon>
        <taxon>Botryosphaeriaceae</taxon>
        <taxon>Botryosphaeria</taxon>
    </lineage>
</organism>